<dbReference type="EC" id="4.2.2.29" evidence="7"/>
<keyword evidence="2 7" id="KW-0812">Transmembrane</keyword>
<reference evidence="8 9" key="1">
    <citation type="submission" date="2014-04" db="EMBL/GenBank/DDBJ databases">
        <authorList>
            <person name="Bishop-Lilly K.A."/>
            <person name="Broomall S.M."/>
            <person name="Chain P.S."/>
            <person name="Chertkov O."/>
            <person name="Coyne S.R."/>
            <person name="Daligault H.E."/>
            <person name="Davenport K.W."/>
            <person name="Erkkila T."/>
            <person name="Frey K.G."/>
            <person name="Gibbons H.S."/>
            <person name="Gu W."/>
            <person name="Jaissle J."/>
            <person name="Johnson S.L."/>
            <person name="Koroleva G.I."/>
            <person name="Ladner J.T."/>
            <person name="Lo C.-C."/>
            <person name="Minogue T.D."/>
            <person name="Munk C."/>
            <person name="Palacios G.F."/>
            <person name="Redden C.L."/>
            <person name="Rosenzweig C.N."/>
            <person name="Scholz M.B."/>
            <person name="Teshima H."/>
            <person name="Xu Y."/>
        </authorList>
    </citation>
    <scope>NUCLEOTIDE SEQUENCE [LARGE SCALE GENOMIC DNA]</scope>
    <source>
        <strain evidence="8 9">8244</strain>
    </source>
</reference>
<dbReference type="GeneID" id="77012067"/>
<dbReference type="Pfam" id="PF02618">
    <property type="entry name" value="YceG"/>
    <property type="match status" value="1"/>
</dbReference>
<dbReference type="NCBIfam" id="TIGR00247">
    <property type="entry name" value="endolytic transglycosylase MltG"/>
    <property type="match status" value="1"/>
</dbReference>
<keyword evidence="1 7" id="KW-1003">Cell membrane</keyword>
<dbReference type="PANTHER" id="PTHR30518">
    <property type="entry name" value="ENDOLYTIC MUREIN TRANSGLYCOSYLASE"/>
    <property type="match status" value="1"/>
</dbReference>
<evidence type="ECO:0000256" key="4">
    <source>
        <dbReference type="ARBA" id="ARBA00023136"/>
    </source>
</evidence>
<dbReference type="GO" id="GO:0008932">
    <property type="term" value="F:lytic endotransglycosylase activity"/>
    <property type="evidence" value="ECO:0007669"/>
    <property type="project" value="UniProtKB-UniRule"/>
</dbReference>
<comment type="similarity">
    <text evidence="7">Belongs to the transglycosylase MltG family.</text>
</comment>
<dbReference type="HOGENOM" id="CLU_025574_0_2_9"/>
<evidence type="ECO:0000256" key="7">
    <source>
        <dbReference type="HAMAP-Rule" id="MF_02065"/>
    </source>
</evidence>
<sequence>MKKALKWLSILIVLVIAAAGAAGAYVYTGMQPVKASEQAVKITIEPGTGTGEIADLLEKQGLIKNSLLFRSYLKWKSEGSRFQAGVYEFNPGAMYDEIIARLNSGDVVKAEMVRFTIPEGFTVKQMADKLSEEGVLDKDAFLKLAGDASGLDSELLKEIPQNDKLTYRLEGYLFPETYELKKGSTERDIALRMLQETEKRLDGIPDFRQKLKERGLTLNELMTVASLVEREVVVDKERSMVAGVIYNRLAKHMKLEIDATVQYVLDKPKERLLNSDLRSVDSPYNTYLYEGLPPGPIAAPSLKSIEAALAPAASEYLFYVTKKDGSGEHLFAKTYAEHLKNIETSKAMAEK</sequence>
<dbReference type="AlphaFoldDB" id="A0A090ZKU8"/>
<keyword evidence="3 7" id="KW-1133">Transmembrane helix</keyword>
<accession>A0A090ZKU8</accession>
<name>A0A090ZKU8_PAEMA</name>
<feature type="site" description="Important for catalytic activity" evidence="7">
    <location>
        <position position="231"/>
    </location>
</feature>
<evidence type="ECO:0000313" key="8">
    <source>
        <dbReference type="EMBL" id="KFN11242.1"/>
    </source>
</evidence>
<protein>
    <recommendedName>
        <fullName evidence="7">Endolytic murein transglycosylase</fullName>
        <ecNumber evidence="7">4.2.2.29</ecNumber>
    </recommendedName>
    <alternativeName>
        <fullName evidence="7">Peptidoglycan lytic transglycosylase</fullName>
    </alternativeName>
    <alternativeName>
        <fullName evidence="7">Peptidoglycan polymerization terminase</fullName>
    </alternativeName>
</protein>
<evidence type="ECO:0000256" key="2">
    <source>
        <dbReference type="ARBA" id="ARBA00022692"/>
    </source>
</evidence>
<evidence type="ECO:0000256" key="5">
    <source>
        <dbReference type="ARBA" id="ARBA00023239"/>
    </source>
</evidence>
<dbReference type="GO" id="GO:0071555">
    <property type="term" value="P:cell wall organization"/>
    <property type="evidence" value="ECO:0007669"/>
    <property type="project" value="UniProtKB-KW"/>
</dbReference>
<keyword evidence="4 7" id="KW-0472">Membrane</keyword>
<evidence type="ECO:0000256" key="1">
    <source>
        <dbReference type="ARBA" id="ARBA00022475"/>
    </source>
</evidence>
<dbReference type="Proteomes" id="UP000029278">
    <property type="component" value="Unassembled WGS sequence"/>
</dbReference>
<evidence type="ECO:0000256" key="6">
    <source>
        <dbReference type="ARBA" id="ARBA00023316"/>
    </source>
</evidence>
<dbReference type="RefSeq" id="WP_036620685.1">
    <property type="nucleotide sequence ID" value="NZ_JAKOBR010000116.1"/>
</dbReference>
<keyword evidence="6 7" id="KW-0961">Cell wall biogenesis/degradation</keyword>
<comment type="catalytic activity">
    <reaction evidence="7">
        <text>a peptidoglycan chain = a peptidoglycan chain with N-acetyl-1,6-anhydromuramyl-[peptide] at the reducing end + a peptidoglycan chain with N-acetylglucosamine at the non-reducing end.</text>
        <dbReference type="EC" id="4.2.2.29"/>
    </reaction>
</comment>
<evidence type="ECO:0000256" key="3">
    <source>
        <dbReference type="ARBA" id="ARBA00022989"/>
    </source>
</evidence>
<comment type="function">
    <text evidence="7">Functions as a peptidoglycan terminase that cleaves nascent peptidoglycan strands endolytically to terminate their elongation.</text>
</comment>
<organism evidence="8 9">
    <name type="scientific">Paenibacillus macerans</name>
    <name type="common">Bacillus macerans</name>
    <dbReference type="NCBI Taxonomy" id="44252"/>
    <lineage>
        <taxon>Bacteria</taxon>
        <taxon>Bacillati</taxon>
        <taxon>Bacillota</taxon>
        <taxon>Bacilli</taxon>
        <taxon>Bacillales</taxon>
        <taxon>Paenibacillaceae</taxon>
        <taxon>Paenibacillus</taxon>
    </lineage>
</organism>
<dbReference type="GO" id="GO:0009252">
    <property type="term" value="P:peptidoglycan biosynthetic process"/>
    <property type="evidence" value="ECO:0007669"/>
    <property type="project" value="UniProtKB-UniRule"/>
</dbReference>
<gene>
    <name evidence="7" type="primary">mltG</name>
    <name evidence="8" type="ORF">DJ90_2425</name>
</gene>
<dbReference type="GO" id="GO:0005886">
    <property type="term" value="C:plasma membrane"/>
    <property type="evidence" value="ECO:0007669"/>
    <property type="project" value="UniProtKB-UniRule"/>
</dbReference>
<comment type="caution">
    <text evidence="8">The sequence shown here is derived from an EMBL/GenBank/DDBJ whole genome shotgun (WGS) entry which is preliminary data.</text>
</comment>
<proteinExistence type="inferred from homology"/>
<dbReference type="PATRIC" id="fig|44252.3.peg.780"/>
<dbReference type="CDD" id="cd08010">
    <property type="entry name" value="MltG_like"/>
    <property type="match status" value="1"/>
</dbReference>
<dbReference type="STRING" id="44252.DJ90_2425"/>
<dbReference type="Gene3D" id="3.30.1490.480">
    <property type="entry name" value="Endolytic murein transglycosylase"/>
    <property type="match status" value="2"/>
</dbReference>
<dbReference type="PANTHER" id="PTHR30518:SF2">
    <property type="entry name" value="ENDOLYTIC MUREIN TRANSGLYCOSYLASE"/>
    <property type="match status" value="1"/>
</dbReference>
<keyword evidence="5 7" id="KW-0456">Lyase</keyword>
<dbReference type="EMBL" id="JMQA01000012">
    <property type="protein sequence ID" value="KFN11242.1"/>
    <property type="molecule type" value="Genomic_DNA"/>
</dbReference>
<dbReference type="HAMAP" id="MF_02065">
    <property type="entry name" value="MltG"/>
    <property type="match status" value="1"/>
</dbReference>
<evidence type="ECO:0000313" key="9">
    <source>
        <dbReference type="Proteomes" id="UP000029278"/>
    </source>
</evidence>
<dbReference type="Gene3D" id="3.30.160.60">
    <property type="entry name" value="Classic Zinc Finger"/>
    <property type="match status" value="1"/>
</dbReference>
<dbReference type="InterPro" id="IPR003770">
    <property type="entry name" value="MLTG-like"/>
</dbReference>
<keyword evidence="9" id="KW-1185">Reference proteome</keyword>